<evidence type="ECO:0000313" key="2">
    <source>
        <dbReference type="EMBL" id="PMD24555.1"/>
    </source>
</evidence>
<dbReference type="OrthoDB" id="5772781at2759"/>
<protein>
    <submittedName>
        <fullName evidence="2">Uncharacterized protein</fullName>
    </submittedName>
</protein>
<evidence type="ECO:0000256" key="1">
    <source>
        <dbReference type="SAM" id="MobiDB-lite"/>
    </source>
</evidence>
<organism evidence="2 3">
    <name type="scientific">Hyaloscypha hepaticicola</name>
    <dbReference type="NCBI Taxonomy" id="2082293"/>
    <lineage>
        <taxon>Eukaryota</taxon>
        <taxon>Fungi</taxon>
        <taxon>Dikarya</taxon>
        <taxon>Ascomycota</taxon>
        <taxon>Pezizomycotina</taxon>
        <taxon>Leotiomycetes</taxon>
        <taxon>Helotiales</taxon>
        <taxon>Hyaloscyphaceae</taxon>
        <taxon>Hyaloscypha</taxon>
    </lineage>
</organism>
<evidence type="ECO:0000313" key="3">
    <source>
        <dbReference type="Proteomes" id="UP000235672"/>
    </source>
</evidence>
<accession>A0A2J6QE57</accession>
<proteinExistence type="predicted"/>
<feature type="region of interest" description="Disordered" evidence="1">
    <location>
        <begin position="89"/>
        <end position="121"/>
    </location>
</feature>
<reference evidence="2 3" key="1">
    <citation type="submission" date="2016-05" db="EMBL/GenBank/DDBJ databases">
        <title>A degradative enzymes factory behind the ericoid mycorrhizal symbiosis.</title>
        <authorList>
            <consortium name="DOE Joint Genome Institute"/>
            <person name="Martino E."/>
            <person name="Morin E."/>
            <person name="Grelet G."/>
            <person name="Kuo A."/>
            <person name="Kohler A."/>
            <person name="Daghino S."/>
            <person name="Barry K."/>
            <person name="Choi C."/>
            <person name="Cichocki N."/>
            <person name="Clum A."/>
            <person name="Copeland A."/>
            <person name="Hainaut M."/>
            <person name="Haridas S."/>
            <person name="Labutti K."/>
            <person name="Lindquist E."/>
            <person name="Lipzen A."/>
            <person name="Khouja H.-R."/>
            <person name="Murat C."/>
            <person name="Ohm R."/>
            <person name="Olson A."/>
            <person name="Spatafora J."/>
            <person name="Veneault-Fourrey C."/>
            <person name="Henrissat B."/>
            <person name="Grigoriev I."/>
            <person name="Martin F."/>
            <person name="Perotto S."/>
        </authorList>
    </citation>
    <scope>NUCLEOTIDE SEQUENCE [LARGE SCALE GENOMIC DNA]</scope>
    <source>
        <strain evidence="2 3">UAMH 7357</strain>
    </source>
</reference>
<dbReference type="Proteomes" id="UP000235672">
    <property type="component" value="Unassembled WGS sequence"/>
</dbReference>
<name>A0A2J6QE57_9HELO</name>
<dbReference type="AlphaFoldDB" id="A0A2J6QE57"/>
<gene>
    <name evidence="2" type="ORF">NA56DRAFT_656273</name>
</gene>
<dbReference type="EMBL" id="KZ613472">
    <property type="protein sequence ID" value="PMD24555.1"/>
    <property type="molecule type" value="Genomic_DNA"/>
</dbReference>
<keyword evidence="3" id="KW-1185">Reference proteome</keyword>
<sequence length="121" mass="13974">MSKKVGQSGLVVSFRRVQAQVLSRRSLNDGRNLPISATEEDQDDRNTLYYLKWDMKGMAIYPDDTRYRNFCLEVMRDLIAKFPDGYEGWAKERGEEPAPPPPSRAITEVTRSQPRFSFGRI</sequence>